<sequence>MTRWNTLLFDLDGTLIDTNDLIISSYEHVLTYYAPDQYSRDDIISWIGVPLADNFSSISSNPSQVEQMIDTYQSHNLANHETLVREYDGVYDTIKTLYERGYSLGIVTTKRKEAAVKGANMLGLFPFFSTFVSVDDVENPKPHPEPLQIAMTQLNARPEETIMVGDSQFDIMAGKNAGVHTAGVEWTIKGASFLKNYEPDWMLARMSDLLDIVGEAEE</sequence>
<dbReference type="SUPFAM" id="SSF56784">
    <property type="entry name" value="HAD-like"/>
    <property type="match status" value="1"/>
</dbReference>
<keyword evidence="2" id="KW-0460">Magnesium</keyword>
<evidence type="ECO:0000256" key="2">
    <source>
        <dbReference type="ARBA" id="ARBA00022842"/>
    </source>
</evidence>
<evidence type="ECO:0000313" key="3">
    <source>
        <dbReference type="EMBL" id="SDW51426.1"/>
    </source>
</evidence>
<gene>
    <name evidence="3" type="ORF">SAMN05421781_1579</name>
</gene>
<dbReference type="InterPro" id="IPR041492">
    <property type="entry name" value="HAD_2"/>
</dbReference>
<dbReference type="PRINTS" id="PR00413">
    <property type="entry name" value="HADHALOGNASE"/>
</dbReference>
<dbReference type="AlphaFoldDB" id="A0A1H2U5G7"/>
<dbReference type="InterPro" id="IPR023198">
    <property type="entry name" value="PGP-like_dom2"/>
</dbReference>
<dbReference type="SFLD" id="SFLDG01135">
    <property type="entry name" value="C1.5.6:_HAD__Beta-PGM__Phospha"/>
    <property type="match status" value="1"/>
</dbReference>
<evidence type="ECO:0000313" key="4">
    <source>
        <dbReference type="Proteomes" id="UP000199488"/>
    </source>
</evidence>
<name>A0A1H2U5G7_9BACI</name>
<dbReference type="NCBIfam" id="NF009804">
    <property type="entry name" value="PRK13288.1"/>
    <property type="match status" value="1"/>
</dbReference>
<dbReference type="Pfam" id="PF13419">
    <property type="entry name" value="HAD_2"/>
    <property type="match status" value="1"/>
</dbReference>
<dbReference type="GO" id="GO:0005829">
    <property type="term" value="C:cytosol"/>
    <property type="evidence" value="ECO:0007669"/>
    <property type="project" value="TreeGrafter"/>
</dbReference>
<reference evidence="3 4" key="1">
    <citation type="submission" date="2016-10" db="EMBL/GenBank/DDBJ databases">
        <authorList>
            <person name="de Groot N.N."/>
        </authorList>
    </citation>
    <scope>NUCLEOTIDE SEQUENCE [LARGE SCALE GENOMIC DNA]</scope>
    <source>
        <strain evidence="3 4">DSM 23126</strain>
    </source>
</reference>
<accession>A0A1H2U5G7</accession>
<dbReference type="STRING" id="1122204.SAMN05421781_1579"/>
<dbReference type="PANTHER" id="PTHR43434:SF26">
    <property type="entry name" value="PYROPHOSPHATASE PPAX"/>
    <property type="match status" value="1"/>
</dbReference>
<keyword evidence="4" id="KW-1185">Reference proteome</keyword>
<dbReference type="InterPro" id="IPR036412">
    <property type="entry name" value="HAD-like_sf"/>
</dbReference>
<dbReference type="InterPro" id="IPR023214">
    <property type="entry name" value="HAD_sf"/>
</dbReference>
<dbReference type="SFLD" id="SFLDS00003">
    <property type="entry name" value="Haloacid_Dehalogenase"/>
    <property type="match status" value="1"/>
</dbReference>
<dbReference type="InterPro" id="IPR006439">
    <property type="entry name" value="HAD-SF_hydro_IA"/>
</dbReference>
<dbReference type="RefSeq" id="WP_091613437.1">
    <property type="nucleotide sequence ID" value="NZ_FNNC01000003.1"/>
</dbReference>
<organism evidence="3 4">
    <name type="scientific">Marinococcus luteus</name>
    <dbReference type="NCBI Taxonomy" id="1122204"/>
    <lineage>
        <taxon>Bacteria</taxon>
        <taxon>Bacillati</taxon>
        <taxon>Bacillota</taxon>
        <taxon>Bacilli</taxon>
        <taxon>Bacillales</taxon>
        <taxon>Bacillaceae</taxon>
        <taxon>Marinococcus</taxon>
    </lineage>
</organism>
<dbReference type="FunFam" id="3.40.50.1000:FF:000022">
    <property type="entry name" value="Phosphoglycolate phosphatase"/>
    <property type="match status" value="1"/>
</dbReference>
<dbReference type="InterPro" id="IPR050155">
    <property type="entry name" value="HAD-like_hydrolase_sf"/>
</dbReference>
<dbReference type="Gene3D" id="1.10.150.240">
    <property type="entry name" value="Putative phosphatase, domain 2"/>
    <property type="match status" value="1"/>
</dbReference>
<dbReference type="PANTHER" id="PTHR43434">
    <property type="entry name" value="PHOSPHOGLYCOLATE PHOSPHATASE"/>
    <property type="match status" value="1"/>
</dbReference>
<dbReference type="NCBIfam" id="TIGR01549">
    <property type="entry name" value="HAD-SF-IA-v1"/>
    <property type="match status" value="1"/>
</dbReference>
<dbReference type="GO" id="GO:0008967">
    <property type="term" value="F:phosphoglycolate phosphatase activity"/>
    <property type="evidence" value="ECO:0007669"/>
    <property type="project" value="TreeGrafter"/>
</dbReference>
<keyword evidence="1" id="KW-0378">Hydrolase</keyword>
<dbReference type="Proteomes" id="UP000199488">
    <property type="component" value="Unassembled WGS sequence"/>
</dbReference>
<protein>
    <submittedName>
        <fullName evidence="3">Pyrophosphatase PpaX</fullName>
    </submittedName>
</protein>
<proteinExistence type="predicted"/>
<dbReference type="GO" id="GO:0006281">
    <property type="term" value="P:DNA repair"/>
    <property type="evidence" value="ECO:0007669"/>
    <property type="project" value="TreeGrafter"/>
</dbReference>
<evidence type="ECO:0000256" key="1">
    <source>
        <dbReference type="ARBA" id="ARBA00022801"/>
    </source>
</evidence>
<dbReference type="Gene3D" id="3.40.50.1000">
    <property type="entry name" value="HAD superfamily/HAD-like"/>
    <property type="match status" value="1"/>
</dbReference>
<dbReference type="CDD" id="cd02616">
    <property type="entry name" value="HAD_PPase"/>
    <property type="match status" value="1"/>
</dbReference>
<dbReference type="OrthoDB" id="9807630at2"/>
<dbReference type="EMBL" id="FNNC01000003">
    <property type="protein sequence ID" value="SDW51426.1"/>
    <property type="molecule type" value="Genomic_DNA"/>
</dbReference>
<dbReference type="SFLD" id="SFLDG01129">
    <property type="entry name" value="C1.5:_HAD__Beta-PGM__Phosphata"/>
    <property type="match status" value="1"/>
</dbReference>
<dbReference type="NCBIfam" id="TIGR01509">
    <property type="entry name" value="HAD-SF-IA-v3"/>
    <property type="match status" value="1"/>
</dbReference>